<organism evidence="1 2">
    <name type="scientific">Violaceomyces palustris</name>
    <dbReference type="NCBI Taxonomy" id="1673888"/>
    <lineage>
        <taxon>Eukaryota</taxon>
        <taxon>Fungi</taxon>
        <taxon>Dikarya</taxon>
        <taxon>Basidiomycota</taxon>
        <taxon>Ustilaginomycotina</taxon>
        <taxon>Ustilaginomycetes</taxon>
        <taxon>Violaceomycetales</taxon>
        <taxon>Violaceomycetaceae</taxon>
        <taxon>Violaceomyces</taxon>
    </lineage>
</organism>
<evidence type="ECO:0000313" key="2">
    <source>
        <dbReference type="Proteomes" id="UP000245626"/>
    </source>
</evidence>
<reference evidence="1 2" key="1">
    <citation type="journal article" date="2018" name="Mol. Biol. Evol.">
        <title>Broad Genomic Sampling Reveals a Smut Pathogenic Ancestry of the Fungal Clade Ustilaginomycotina.</title>
        <authorList>
            <person name="Kijpornyongpan T."/>
            <person name="Mondo S.J."/>
            <person name="Barry K."/>
            <person name="Sandor L."/>
            <person name="Lee J."/>
            <person name="Lipzen A."/>
            <person name="Pangilinan J."/>
            <person name="LaButti K."/>
            <person name="Hainaut M."/>
            <person name="Henrissat B."/>
            <person name="Grigoriev I.V."/>
            <person name="Spatafora J.W."/>
            <person name="Aime M.C."/>
        </authorList>
    </citation>
    <scope>NUCLEOTIDE SEQUENCE [LARGE SCALE GENOMIC DNA]</scope>
    <source>
        <strain evidence="1 2">SA 807</strain>
    </source>
</reference>
<evidence type="ECO:0000313" key="1">
    <source>
        <dbReference type="EMBL" id="PWN51992.1"/>
    </source>
</evidence>
<sequence>MSYLGPSTKRVSVYGKKRGATRVVATTSTFLISPVKNSTNSALILRSEPEEQDGFIEISDSDSESHLPAKDASSRWSKSKPKPSTKAKAKPTSASRPPLSTKSNIVQPPPTTESGTRTMNKDESRKPHPSSSSASSSSRANSRVRVRSSKLDSNNKENLPAVNPSKPKSMVPATKSRPSRNPLGSRRSFSSGSSASATSSSSSTAESDLSVCILIPPRGIESRFQSSSPSRSSPKRPSSPQSSAASNSLRIERRPTRQRRPLRILISDSESEDEGRSDEDYSEYQESEDGSDQSFVSGIDDRKVDEEEHLIDRLKGLKVDHEKIHDKGPITGSKDESLKSLLRHLSQEEALDFDAAIRDLKAKANQPSRPKWNKGGLSRISSKLEKIGEASYSEVFKLHYFDENSGGGRNGAGPKAPSRDQILETSVIKIIPIRLCDDEPHPEEVDVPDESSCDDVCREVEVTKRLGTKMVSESSTFVELKHAQVVKGAYPEELLQAWDRFDQRRRKKYGEGAENIRPSVLPPSQHYAVLVLSDGGPDLESAKLKDWSQAAGLFWQVTRGIAGMEEAFGFEHRDLHWGNILVQTSTPKLVVNSPKTPPDCDSDSSCRQKSKARSRRNTPEEDSQGGAGQVPQDMETYSEAVQSSWTEWLLEPQICGSRATIIDFSLSRISGGKNSEVIAYNFEAEEIFEGEGDFQFDVYRSMRDLTKGDWDSFFPLTNLMWLQYLIRKLLQEKGLKPPPDLTTYLARKDTKTIASIRSTIVDLSSNPEDASKGQNAAKMKEMQKLSYLSLLLADEILSESLKGGVKSRQKGRTTKATTSSNASLPSEKAHQMKSASELFRLFQNLVHH</sequence>
<keyword evidence="2" id="KW-1185">Reference proteome</keyword>
<dbReference type="Proteomes" id="UP000245626">
    <property type="component" value="Unassembled WGS sequence"/>
</dbReference>
<name>A0ACD0P1R0_9BASI</name>
<dbReference type="EMBL" id="KZ819804">
    <property type="protein sequence ID" value="PWN51992.1"/>
    <property type="molecule type" value="Genomic_DNA"/>
</dbReference>
<gene>
    <name evidence="1" type="ORF">IE53DRAFT_378522</name>
</gene>
<protein>
    <submittedName>
        <fullName evidence="1">Uncharacterized protein</fullName>
    </submittedName>
</protein>
<proteinExistence type="predicted"/>
<accession>A0ACD0P1R0</accession>